<name>A0ABQ8F987_9FUNG</name>
<keyword evidence="2" id="KW-1133">Transmembrane helix</keyword>
<keyword evidence="4" id="KW-1185">Reference proteome</keyword>
<evidence type="ECO:0000313" key="4">
    <source>
        <dbReference type="Proteomes" id="UP001648503"/>
    </source>
</evidence>
<evidence type="ECO:0000313" key="3">
    <source>
        <dbReference type="EMBL" id="KAH6594391.1"/>
    </source>
</evidence>
<dbReference type="EMBL" id="JAFCIX010000335">
    <property type="protein sequence ID" value="KAH6594391.1"/>
    <property type="molecule type" value="Genomic_DNA"/>
</dbReference>
<sequence>MNDVSFFPVDAALVFFDGTLLFQGGVVIPLSVPVVASWNDSQIRQVAALQIDQEHERDSVRAAATLSSAIPSLSSAAIAVSSTPRTLNSVPTPRGGPFRQTPYSPVVMASQPFSQNSAPLQPSTHPLSSKYRVRAGLFQCWITKNITWSVSCKETSQTIQSEARYGSTMHVVETSRVTLMGCVIPSQLSSTLPRPLTEIAPRIPLPANMPQQHDSRYITKNSSQALVFANSLLITSTISPTPQKDGVVNSVPFQSPSDMNSRFLQRYRHSSVLDSGLNRIIAFGGIGSFGPENTVTQLNLTSQTWSLPRLINASYPFSDHVSLFISPYMISCFGLVYSTKLGKSRSSVTNLCSIINTVTWKLTYPRIEDTPISATISTLPISRTLVPLARTGVRNAMVFVPILNAFVVFGGGRLNETDQSIISAYNDLWTLHTPKLPGSITWIQHKAIGLEPPPRLYHSVALVASDTIMVWGGVGANAEILADGAYFLNLSTWEWTTASILTLSTSLGGPTNTSHPRNPFTTNYSNVNTIGYIGFAFFLVLFLGMISRFVQKKRRIHISSNPLLKNPTSRQLCHVSSQSFISYNSFYSQELHYIDSFNTATDSKEGMPRLPGRVHTKSWSSEKPLQDIACALFTPQETSFTLKDGCAPQIPLSMNDASYESYTLQELIDMSLSNRLDSSELQFRSTDNDLYKEDVSGKSVEHMYPNTGSSPSSTPLITSQHAAPHMALIYSDESRRVSSIIADSASSMDKKQDVTETEQSSKGAQLEHLLKIVAVDSITSSSSSSASPDLHSLPTMCSPCKNLAPLVEYDECSEGSMPSVQSIQWIPFEYDHASGFQDLGPLKAPPPCSKEREVGTESPILSPRLQRRTLLSSLGRFSALFGGASFPWETSLGSRLDGPPPLQYDQVGEVQPRMALCDDSALEKTKSILSPDSGMEKEPTASLTGAIKQERSTSAVIRKQKGALRTRLVKSLRIETRGLSYVDANPYRQETGSPLTLFWPPRSQTSALHCSGKMPVFGGSLNSKTCMSLNARHLHPLLFKPLPNLLHSTSSSALLPKSASSSTLSSPMKVQRDDTNTTPCCVVLTTEQMRHLPMGHLHALASPSTASDLNPTQSLWEPHTLKILNSKDTPLPP</sequence>
<dbReference type="PANTHER" id="PTHR23244">
    <property type="entry name" value="KELCH REPEAT DOMAIN"/>
    <property type="match status" value="1"/>
</dbReference>
<dbReference type="PANTHER" id="PTHR23244:SF471">
    <property type="entry name" value="GUANINE NUCLEOTIDE-BINDING PROTEIN SUBUNIT BETA 1-RELATED"/>
    <property type="match status" value="1"/>
</dbReference>
<dbReference type="SUPFAM" id="SSF117281">
    <property type="entry name" value="Kelch motif"/>
    <property type="match status" value="1"/>
</dbReference>
<accession>A0ABQ8F987</accession>
<reference evidence="3 4" key="1">
    <citation type="submission" date="2021-02" db="EMBL/GenBank/DDBJ databases">
        <title>Variation within the Batrachochytrium salamandrivorans European outbreak.</title>
        <authorList>
            <person name="Kelly M."/>
            <person name="Pasmans F."/>
            <person name="Shea T.P."/>
            <person name="Munoz J.F."/>
            <person name="Carranza S."/>
            <person name="Cuomo C.A."/>
            <person name="Martel A."/>
        </authorList>
    </citation>
    <scope>NUCLEOTIDE SEQUENCE [LARGE SCALE GENOMIC DNA]</scope>
    <source>
        <strain evidence="3 4">AMFP18/2</strain>
    </source>
</reference>
<gene>
    <name evidence="3" type="ORF">BASA50_006638</name>
</gene>
<feature type="compositionally biased region" description="Low complexity" evidence="1">
    <location>
        <begin position="1053"/>
        <end position="1067"/>
    </location>
</feature>
<dbReference type="InterPro" id="IPR015915">
    <property type="entry name" value="Kelch-typ_b-propeller"/>
</dbReference>
<protein>
    <submittedName>
        <fullName evidence="3">Uncharacterized protein</fullName>
    </submittedName>
</protein>
<dbReference type="Proteomes" id="UP001648503">
    <property type="component" value="Unassembled WGS sequence"/>
</dbReference>
<dbReference type="Gene3D" id="2.120.10.80">
    <property type="entry name" value="Kelch-type beta propeller"/>
    <property type="match status" value="1"/>
</dbReference>
<feature type="region of interest" description="Disordered" evidence="1">
    <location>
        <begin position="743"/>
        <end position="762"/>
    </location>
</feature>
<comment type="caution">
    <text evidence="3">The sequence shown here is derived from an EMBL/GenBank/DDBJ whole genome shotgun (WGS) entry which is preliminary data.</text>
</comment>
<proteinExistence type="predicted"/>
<evidence type="ECO:0000256" key="1">
    <source>
        <dbReference type="SAM" id="MobiDB-lite"/>
    </source>
</evidence>
<feature type="transmembrane region" description="Helical" evidence="2">
    <location>
        <begin position="530"/>
        <end position="550"/>
    </location>
</feature>
<feature type="region of interest" description="Disordered" evidence="1">
    <location>
        <begin position="1053"/>
        <end position="1075"/>
    </location>
</feature>
<evidence type="ECO:0000256" key="2">
    <source>
        <dbReference type="SAM" id="Phobius"/>
    </source>
</evidence>
<keyword evidence="2" id="KW-0472">Membrane</keyword>
<organism evidence="3 4">
    <name type="scientific">Batrachochytrium salamandrivorans</name>
    <dbReference type="NCBI Taxonomy" id="1357716"/>
    <lineage>
        <taxon>Eukaryota</taxon>
        <taxon>Fungi</taxon>
        <taxon>Fungi incertae sedis</taxon>
        <taxon>Chytridiomycota</taxon>
        <taxon>Chytridiomycota incertae sedis</taxon>
        <taxon>Chytridiomycetes</taxon>
        <taxon>Rhizophydiales</taxon>
        <taxon>Rhizophydiales incertae sedis</taxon>
        <taxon>Batrachochytrium</taxon>
    </lineage>
</organism>
<keyword evidence="2" id="KW-0812">Transmembrane</keyword>